<evidence type="ECO:0000313" key="3">
    <source>
        <dbReference type="EMBL" id="SEL61794.1"/>
    </source>
</evidence>
<dbReference type="Gene3D" id="1.20.5.1700">
    <property type="match status" value="1"/>
</dbReference>
<feature type="coiled-coil region" evidence="1">
    <location>
        <begin position="72"/>
        <end position="138"/>
    </location>
</feature>
<dbReference type="AlphaFoldDB" id="A0A1H7RPR0"/>
<feature type="domain" description="KfrA N-terminal DNA-binding" evidence="2">
    <location>
        <begin position="7"/>
        <end position="114"/>
    </location>
</feature>
<dbReference type="GO" id="GO:0003677">
    <property type="term" value="F:DNA binding"/>
    <property type="evidence" value="ECO:0007669"/>
    <property type="project" value="UniProtKB-KW"/>
</dbReference>
<evidence type="ECO:0000256" key="1">
    <source>
        <dbReference type="SAM" id="Coils"/>
    </source>
</evidence>
<evidence type="ECO:0000313" key="4">
    <source>
        <dbReference type="Proteomes" id="UP000199256"/>
    </source>
</evidence>
<gene>
    <name evidence="3" type="ORF">SAMN05444515_12510</name>
</gene>
<dbReference type="STRING" id="1396821.SAMN05444515_12510"/>
<dbReference type="Pfam" id="PF11740">
    <property type="entry name" value="KfrA_N"/>
    <property type="match status" value="1"/>
</dbReference>
<organism evidence="3 4">
    <name type="scientific">Ectothiorhodospira marina</name>
    <dbReference type="NCBI Taxonomy" id="1396821"/>
    <lineage>
        <taxon>Bacteria</taxon>
        <taxon>Pseudomonadati</taxon>
        <taxon>Pseudomonadota</taxon>
        <taxon>Gammaproteobacteria</taxon>
        <taxon>Chromatiales</taxon>
        <taxon>Ectothiorhodospiraceae</taxon>
        <taxon>Ectothiorhodospira</taxon>
    </lineage>
</organism>
<accession>A0A1H7RPR0</accession>
<evidence type="ECO:0000259" key="2">
    <source>
        <dbReference type="Pfam" id="PF11740"/>
    </source>
</evidence>
<dbReference type="InterPro" id="IPR021104">
    <property type="entry name" value="KfrA_DNA-bd_N"/>
</dbReference>
<dbReference type="RefSeq" id="WP_090255699.1">
    <property type="nucleotide sequence ID" value="NZ_FOAA01000025.1"/>
</dbReference>
<dbReference type="Proteomes" id="UP000199256">
    <property type="component" value="Unassembled WGS sequence"/>
</dbReference>
<proteinExistence type="predicted"/>
<keyword evidence="1" id="KW-0175">Coiled coil</keyword>
<keyword evidence="4" id="KW-1185">Reference proteome</keyword>
<name>A0A1H7RPR0_9GAMM</name>
<keyword evidence="3" id="KW-0238">DNA-binding</keyword>
<dbReference type="OrthoDB" id="583532at2"/>
<reference evidence="4" key="1">
    <citation type="submission" date="2016-10" db="EMBL/GenBank/DDBJ databases">
        <authorList>
            <person name="Varghese N."/>
            <person name="Submissions S."/>
        </authorList>
    </citation>
    <scope>NUCLEOTIDE SEQUENCE [LARGE SCALE GENOMIC DNA]</scope>
    <source>
        <strain evidence="4">DSM 241</strain>
    </source>
</reference>
<sequence>MARPGITYEQVASIADQMIGNGEKPTIQTVRDALGTGSLNTIHRHLTAWRSAQPPVERQAARLPDELAATLAQEIERQVTAARAEAEASADELRNQVAVLVAERDEARNEASQAFKEMERLRADLDRERTAAEIARATAAEIKAWLTTVMDQRDEARPRSSAGSGAP</sequence>
<protein>
    <submittedName>
        <fullName evidence="3">Replication region DNA-binding N-term</fullName>
    </submittedName>
</protein>
<dbReference type="EMBL" id="FOAA01000025">
    <property type="protein sequence ID" value="SEL61794.1"/>
    <property type="molecule type" value="Genomic_DNA"/>
</dbReference>